<dbReference type="eggNOG" id="ENOG502RMX2">
    <property type="taxonomic scope" value="Eukaryota"/>
</dbReference>
<feature type="coiled-coil region" evidence="1">
    <location>
        <begin position="83"/>
        <end position="111"/>
    </location>
</feature>
<feature type="compositionally biased region" description="Basic and acidic residues" evidence="2">
    <location>
        <begin position="8"/>
        <end position="21"/>
    </location>
</feature>
<evidence type="ECO:0000313" key="4">
    <source>
        <dbReference type="Proteomes" id="UP000012174"/>
    </source>
</evidence>
<evidence type="ECO:0000313" key="3">
    <source>
        <dbReference type="EMBL" id="EMR71908.1"/>
    </source>
</evidence>
<sequence>MPRGTKRKPGDLEEDHNREGDVNITAEGAFSKARNTRSKNRRISRLEEYDEDPSREESRNFQKWALMFDSNIKSQAENSKVLLKDFRSEITQEADQLRKHQEQQMDQLIQDHDVFLSDIKNMCATALEASAKSGGNHKGDQISVKAHHVLFQDVQSLLSQSSTMLREFKETDERLKNYKLEPPVDRWKQDKRQMKDLLASGRQSAEEIVERLLIPNSYPTPKADKQGVTDTQDLKLFEESHKALKGENWGNTAAEQAAQIAAIVKRLLPVEGTITGN</sequence>
<keyword evidence="1" id="KW-0175">Coiled coil</keyword>
<reference evidence="4" key="1">
    <citation type="journal article" date="2013" name="Genome Announc.">
        <title>Draft genome sequence of the grapevine dieback fungus Eutypa lata UCR-EL1.</title>
        <authorList>
            <person name="Blanco-Ulate B."/>
            <person name="Rolshausen P.E."/>
            <person name="Cantu D."/>
        </authorList>
    </citation>
    <scope>NUCLEOTIDE SEQUENCE [LARGE SCALE GENOMIC DNA]</scope>
    <source>
        <strain evidence="4">UCR-EL1</strain>
    </source>
</reference>
<dbReference type="STRING" id="1287681.M7T4T2"/>
<dbReference type="OMA" id="TIEQHLM"/>
<evidence type="ECO:0000256" key="1">
    <source>
        <dbReference type="SAM" id="Coils"/>
    </source>
</evidence>
<keyword evidence="4" id="KW-1185">Reference proteome</keyword>
<proteinExistence type="predicted"/>
<dbReference type="AlphaFoldDB" id="M7T4T2"/>
<feature type="region of interest" description="Disordered" evidence="2">
    <location>
        <begin position="1"/>
        <end position="41"/>
    </location>
</feature>
<accession>M7T4T2</accession>
<name>M7T4T2_EUTLA</name>
<dbReference type="Proteomes" id="UP000012174">
    <property type="component" value="Unassembled WGS sequence"/>
</dbReference>
<gene>
    <name evidence="3" type="ORF">UCREL1_1035</name>
</gene>
<dbReference type="OrthoDB" id="3598799at2759"/>
<dbReference type="EMBL" id="KB705557">
    <property type="protein sequence ID" value="EMR71908.1"/>
    <property type="molecule type" value="Genomic_DNA"/>
</dbReference>
<protein>
    <submittedName>
        <fullName evidence="3">Uncharacterized protein</fullName>
    </submittedName>
</protein>
<evidence type="ECO:0000256" key="2">
    <source>
        <dbReference type="SAM" id="MobiDB-lite"/>
    </source>
</evidence>
<dbReference type="HOGENOM" id="CLU_1004836_0_0_1"/>
<dbReference type="KEGG" id="ela:UCREL1_1035"/>
<organism evidence="3 4">
    <name type="scientific">Eutypa lata (strain UCR-EL1)</name>
    <name type="common">Grapevine dieback disease fungus</name>
    <name type="synonym">Eutypa armeniacae</name>
    <dbReference type="NCBI Taxonomy" id="1287681"/>
    <lineage>
        <taxon>Eukaryota</taxon>
        <taxon>Fungi</taxon>
        <taxon>Dikarya</taxon>
        <taxon>Ascomycota</taxon>
        <taxon>Pezizomycotina</taxon>
        <taxon>Sordariomycetes</taxon>
        <taxon>Xylariomycetidae</taxon>
        <taxon>Xylariales</taxon>
        <taxon>Diatrypaceae</taxon>
        <taxon>Eutypa</taxon>
    </lineage>
</organism>